<evidence type="ECO:0000313" key="2">
    <source>
        <dbReference type="Proteomes" id="UP000316727"/>
    </source>
</evidence>
<evidence type="ECO:0000313" key="1">
    <source>
        <dbReference type="EMBL" id="TPE44096.1"/>
    </source>
</evidence>
<comment type="caution">
    <text evidence="1">The sequence shown here is derived from an EMBL/GenBank/DDBJ whole genome shotgun (WGS) entry which is preliminary data.</text>
</comment>
<name>A0A501WEX4_9BACT</name>
<sequence>MFDFFKKKERELPPFNELKNSEIKDMYFVRLARWDWLNQDMIHVVDNNAPRMITMDPWPQLIYLEADGQKTVSEFVYDMASKYGKEQPIPDELDSTIIQMIKSLLDDKLIELSTKIRKLPYYIDLPQSKQDLNKANKLMIEDGFIKE</sequence>
<dbReference type="Proteomes" id="UP000316727">
    <property type="component" value="Unassembled WGS sequence"/>
</dbReference>
<protein>
    <recommendedName>
        <fullName evidence="3">PqqD family protein</fullName>
    </recommendedName>
</protein>
<dbReference type="RefSeq" id="WP_140621721.1">
    <property type="nucleotide sequence ID" value="NZ_VFRQ01000005.1"/>
</dbReference>
<organism evidence="1 2">
    <name type="scientific">Pontibacter mangrovi</name>
    <dbReference type="NCBI Taxonomy" id="2589816"/>
    <lineage>
        <taxon>Bacteria</taxon>
        <taxon>Pseudomonadati</taxon>
        <taxon>Bacteroidota</taxon>
        <taxon>Cytophagia</taxon>
        <taxon>Cytophagales</taxon>
        <taxon>Hymenobacteraceae</taxon>
        <taxon>Pontibacter</taxon>
    </lineage>
</organism>
<dbReference type="OrthoDB" id="1356646at2"/>
<proteinExistence type="predicted"/>
<gene>
    <name evidence="1" type="ORF">FJM65_11815</name>
</gene>
<accession>A0A501WEX4</accession>
<keyword evidence="2" id="KW-1185">Reference proteome</keyword>
<evidence type="ECO:0008006" key="3">
    <source>
        <dbReference type="Google" id="ProtNLM"/>
    </source>
</evidence>
<dbReference type="EMBL" id="VFRQ01000005">
    <property type="protein sequence ID" value="TPE44096.1"/>
    <property type="molecule type" value="Genomic_DNA"/>
</dbReference>
<dbReference type="AlphaFoldDB" id="A0A501WEX4"/>
<reference evidence="1 2" key="1">
    <citation type="submission" date="2019-06" db="EMBL/GenBank/DDBJ databases">
        <title>A novel bacterium of genus Pontibacter, isolated from marine sediment.</title>
        <authorList>
            <person name="Huang H."/>
            <person name="Mo K."/>
            <person name="Hu Y."/>
        </authorList>
    </citation>
    <scope>NUCLEOTIDE SEQUENCE [LARGE SCALE GENOMIC DNA]</scope>
    <source>
        <strain evidence="1 2">HB172049</strain>
    </source>
</reference>